<dbReference type="InterPro" id="IPR008966">
    <property type="entry name" value="Adhesion_dom_sf"/>
</dbReference>
<gene>
    <name evidence="2" type="ORF">NCTC8782_03138</name>
</gene>
<sequence length="329" mass="36953">MKYLFFLIALISFGASSHCYISNGAETYVSGDELKLNNMKGNVVNISNFKFTHKPICRNLFDMGGETVFSIEFPRETYYVYHADAGDIYLRATFSSDPAHILYDKKNSFTEMDIGKINKAEITLTFDVVSKATGVSQKAKNINEGIQIDFIPEKCFSTGCLFGHDNTNHYYRVTYIPQITQMTKTCRFNDGVLTAPAVTISDLNNNASRYLKLEPTSGNVSFICNKGLSSYSFKYHFESESIQGNILKNEYENEYGGAGDVGFEISLNGSQAINFSAGNSSSYDLLNFKDVTPEEQRVNLNLYGRYVVYGQNIRPGKVQSRVKVVTEYE</sequence>
<keyword evidence="1" id="KW-0732">Signal</keyword>
<dbReference type="SUPFAM" id="SSF49401">
    <property type="entry name" value="Bacterial adhesins"/>
    <property type="match status" value="1"/>
</dbReference>
<dbReference type="AlphaFoldDB" id="A0A9Q8E8X8"/>
<evidence type="ECO:0000256" key="1">
    <source>
        <dbReference type="SAM" id="SignalP"/>
    </source>
</evidence>
<reference evidence="2 3" key="1">
    <citation type="submission" date="2018-06" db="EMBL/GenBank/DDBJ databases">
        <authorList>
            <consortium name="Pathogen Informatics"/>
            <person name="Doyle S."/>
        </authorList>
    </citation>
    <scope>NUCLEOTIDE SEQUENCE [LARGE SCALE GENOMIC DNA]</scope>
    <source>
        <strain evidence="2 3">NCTC8782</strain>
    </source>
</reference>
<dbReference type="InterPro" id="IPR036937">
    <property type="entry name" value="Adhesion_dom_fimbrial_sf"/>
</dbReference>
<comment type="caution">
    <text evidence="2">The sequence shown here is derived from an EMBL/GenBank/DDBJ whole genome shotgun (WGS) entry which is preliminary data.</text>
</comment>
<dbReference type="Gene3D" id="2.60.40.1090">
    <property type="entry name" value="Fimbrial-type adhesion domain"/>
    <property type="match status" value="1"/>
</dbReference>
<organism evidence="2 3">
    <name type="scientific">Citrobacter youngae</name>
    <dbReference type="NCBI Taxonomy" id="133448"/>
    <lineage>
        <taxon>Bacteria</taxon>
        <taxon>Pseudomonadati</taxon>
        <taxon>Pseudomonadota</taxon>
        <taxon>Gammaproteobacteria</taxon>
        <taxon>Enterobacterales</taxon>
        <taxon>Enterobacteriaceae</taxon>
        <taxon>Citrobacter</taxon>
        <taxon>Citrobacter freundii complex</taxon>
    </lineage>
</organism>
<protein>
    <submittedName>
        <fullName evidence="2">P pilus assembly protein, pilin FimA</fullName>
    </submittedName>
</protein>
<dbReference type="Proteomes" id="UP000255286">
    <property type="component" value="Unassembled WGS sequence"/>
</dbReference>
<dbReference type="RefSeq" id="WP_115601791.1">
    <property type="nucleotide sequence ID" value="NZ_CP181558.1"/>
</dbReference>
<dbReference type="GO" id="GO:0007155">
    <property type="term" value="P:cell adhesion"/>
    <property type="evidence" value="ECO:0007669"/>
    <property type="project" value="InterPro"/>
</dbReference>
<proteinExistence type="predicted"/>
<feature type="signal peptide" evidence="1">
    <location>
        <begin position="1"/>
        <end position="17"/>
    </location>
</feature>
<evidence type="ECO:0000313" key="3">
    <source>
        <dbReference type="Proteomes" id="UP000255286"/>
    </source>
</evidence>
<evidence type="ECO:0000313" key="2">
    <source>
        <dbReference type="EMBL" id="SUX80543.1"/>
    </source>
</evidence>
<dbReference type="GO" id="GO:0009289">
    <property type="term" value="C:pilus"/>
    <property type="evidence" value="ECO:0007669"/>
    <property type="project" value="InterPro"/>
</dbReference>
<feature type="chain" id="PRO_5040273961" evidence="1">
    <location>
        <begin position="18"/>
        <end position="329"/>
    </location>
</feature>
<dbReference type="EMBL" id="UIGT01000001">
    <property type="protein sequence ID" value="SUX80543.1"/>
    <property type="molecule type" value="Genomic_DNA"/>
</dbReference>
<name>A0A9Q8E8X8_9ENTR</name>
<accession>A0A9Q8E8X8</accession>